<dbReference type="AlphaFoldDB" id="A0A4Z2H309"/>
<dbReference type="EMBL" id="SRLO01000361">
    <property type="protein sequence ID" value="TNN59204.1"/>
    <property type="molecule type" value="Genomic_DNA"/>
</dbReference>
<dbReference type="Proteomes" id="UP000314294">
    <property type="component" value="Unassembled WGS sequence"/>
</dbReference>
<comment type="caution">
    <text evidence="2">The sequence shown here is derived from an EMBL/GenBank/DDBJ whole genome shotgun (WGS) entry which is preliminary data.</text>
</comment>
<evidence type="ECO:0000313" key="2">
    <source>
        <dbReference type="EMBL" id="TNN59204.1"/>
    </source>
</evidence>
<name>A0A4Z2H309_9TELE</name>
<protein>
    <submittedName>
        <fullName evidence="2">Uncharacterized protein</fullName>
    </submittedName>
</protein>
<organism evidence="2 3">
    <name type="scientific">Liparis tanakae</name>
    <name type="common">Tanaka's snailfish</name>
    <dbReference type="NCBI Taxonomy" id="230148"/>
    <lineage>
        <taxon>Eukaryota</taxon>
        <taxon>Metazoa</taxon>
        <taxon>Chordata</taxon>
        <taxon>Craniata</taxon>
        <taxon>Vertebrata</taxon>
        <taxon>Euteleostomi</taxon>
        <taxon>Actinopterygii</taxon>
        <taxon>Neopterygii</taxon>
        <taxon>Teleostei</taxon>
        <taxon>Neoteleostei</taxon>
        <taxon>Acanthomorphata</taxon>
        <taxon>Eupercaria</taxon>
        <taxon>Perciformes</taxon>
        <taxon>Cottioidei</taxon>
        <taxon>Cottales</taxon>
        <taxon>Liparidae</taxon>
        <taxon>Liparis</taxon>
    </lineage>
</organism>
<feature type="region of interest" description="Disordered" evidence="1">
    <location>
        <begin position="109"/>
        <end position="146"/>
    </location>
</feature>
<reference evidence="2 3" key="1">
    <citation type="submission" date="2019-03" db="EMBL/GenBank/DDBJ databases">
        <title>First draft genome of Liparis tanakae, snailfish: a comprehensive survey of snailfish specific genes.</title>
        <authorList>
            <person name="Kim W."/>
            <person name="Song I."/>
            <person name="Jeong J.-H."/>
            <person name="Kim D."/>
            <person name="Kim S."/>
            <person name="Ryu S."/>
            <person name="Song J.Y."/>
            <person name="Lee S.K."/>
        </authorList>
    </citation>
    <scope>NUCLEOTIDE SEQUENCE [LARGE SCALE GENOMIC DNA]</scope>
    <source>
        <tissue evidence="2">Muscle</tissue>
    </source>
</reference>
<proteinExistence type="predicted"/>
<gene>
    <name evidence="2" type="ORF">EYF80_030577</name>
</gene>
<keyword evidence="3" id="KW-1185">Reference proteome</keyword>
<evidence type="ECO:0000313" key="3">
    <source>
        <dbReference type="Proteomes" id="UP000314294"/>
    </source>
</evidence>
<accession>A0A4Z2H309</accession>
<evidence type="ECO:0000256" key="1">
    <source>
        <dbReference type="SAM" id="MobiDB-lite"/>
    </source>
</evidence>
<sequence length="184" mass="19943">MTNTQPADEDEDDHWASGTVELPCRMNNMQRFKIIHIKVSFATFDPLAETQEVEDDSASPSAVHDDITPVQQKQSDALRTIQISIRRAVNPQREATVTGLLLHGFPVESKPPPSIGSPTGVGLSPPLQTTESCQKAPAAGTPETPRPPAPLLLLLLLLFSPPRLSILGLPPKQLGTGKDIPSWY</sequence>